<reference evidence="2 3" key="1">
    <citation type="submission" date="2017-06" db="EMBL/GenBank/DDBJ databases">
        <title>Cmopartive genomic analysis of Ambrosia Fusariam Clade fungi.</title>
        <authorList>
            <person name="Stajich J.E."/>
            <person name="Carrillo J."/>
            <person name="Kijimoto T."/>
            <person name="Eskalen A."/>
            <person name="O'Donnell K."/>
            <person name="Kasson M."/>
        </authorList>
    </citation>
    <scope>NUCLEOTIDE SEQUENCE [LARGE SCALE GENOMIC DNA]</scope>
    <source>
        <strain evidence="2 3">NRRL 20438</strain>
    </source>
</reference>
<sequence>MAATFHQFGDLPFELRDQIWNLAVRPACPGTHIFKLSNRKEAGALEKMRQMVLDEDHAYADHQLIIPDSNESNISTYLIDGGLWTACKESRRVMERRFSPVQKPEHRKLRLEEDASATGYFVGHHGVPHYFTVLPHRDLFLFQVQDPTIINWNHIGTEIPLGSSVRGYQGRLNIAIEYKSEWGLQVGKAYPHHEDLDLVYAFIRMAIDTTTSYNIWLVDHNLRRKCDISASERDEPVSFSARGQRLVEVQLHHQDQWDMLKMKDRAGIDINSNVEDVKTEQFCGTAVMFRPFFHYKALAYRVSNNLLAQISHQGPGFNYNKEHISQFMTIDAARNFHLTLLLAYNF</sequence>
<accession>A0A428TK56</accession>
<comment type="caution">
    <text evidence="2">The sequence shown here is derived from an EMBL/GenBank/DDBJ whole genome shotgun (WGS) entry which is preliminary data.</text>
</comment>
<dbReference type="Pfam" id="PF20150">
    <property type="entry name" value="2EXR"/>
    <property type="match status" value="1"/>
</dbReference>
<evidence type="ECO:0000313" key="3">
    <source>
        <dbReference type="Proteomes" id="UP000288429"/>
    </source>
</evidence>
<proteinExistence type="predicted"/>
<dbReference type="InterPro" id="IPR045518">
    <property type="entry name" value="2EXR"/>
</dbReference>
<organism evidence="2 3">
    <name type="scientific">Fusarium ambrosium</name>
    <dbReference type="NCBI Taxonomy" id="131363"/>
    <lineage>
        <taxon>Eukaryota</taxon>
        <taxon>Fungi</taxon>
        <taxon>Dikarya</taxon>
        <taxon>Ascomycota</taxon>
        <taxon>Pezizomycotina</taxon>
        <taxon>Sordariomycetes</taxon>
        <taxon>Hypocreomycetidae</taxon>
        <taxon>Hypocreales</taxon>
        <taxon>Nectriaceae</taxon>
        <taxon>Fusarium</taxon>
        <taxon>Fusarium solani species complex</taxon>
    </lineage>
</organism>
<dbReference type="PANTHER" id="PTHR35910">
    <property type="entry name" value="2EXR DOMAIN-CONTAINING PROTEIN"/>
    <property type="match status" value="1"/>
</dbReference>
<dbReference type="EMBL" id="NIZV01000176">
    <property type="protein sequence ID" value="RSM02440.1"/>
    <property type="molecule type" value="Genomic_DNA"/>
</dbReference>
<protein>
    <recommendedName>
        <fullName evidence="1">2EXR domain-containing protein</fullName>
    </recommendedName>
</protein>
<gene>
    <name evidence="2" type="ORF">CDV31_010942</name>
</gene>
<dbReference type="Proteomes" id="UP000288429">
    <property type="component" value="Unassembled WGS sequence"/>
</dbReference>
<dbReference type="AlphaFoldDB" id="A0A428TK56"/>
<evidence type="ECO:0000259" key="1">
    <source>
        <dbReference type="Pfam" id="PF20150"/>
    </source>
</evidence>
<evidence type="ECO:0000313" key="2">
    <source>
        <dbReference type="EMBL" id="RSM02440.1"/>
    </source>
</evidence>
<feature type="domain" description="2EXR" evidence="1">
    <location>
        <begin position="5"/>
        <end position="101"/>
    </location>
</feature>
<keyword evidence="3" id="KW-1185">Reference proteome</keyword>
<name>A0A428TK56_9HYPO</name>
<dbReference type="PANTHER" id="PTHR35910:SF1">
    <property type="entry name" value="2EXR DOMAIN-CONTAINING PROTEIN"/>
    <property type="match status" value="1"/>
</dbReference>